<evidence type="ECO:0000256" key="14">
    <source>
        <dbReference type="ARBA" id="ARBA00022741"/>
    </source>
</evidence>
<dbReference type="FunFam" id="3.80.10.10:FF:000722">
    <property type="entry name" value="Leucine-rich repeat receptor-like protein kinase"/>
    <property type="match status" value="1"/>
</dbReference>
<dbReference type="EC" id="2.7.11.1" evidence="5"/>
<evidence type="ECO:0000256" key="1">
    <source>
        <dbReference type="ARBA" id="ARBA00004236"/>
    </source>
</evidence>
<protein>
    <recommendedName>
        <fullName evidence="5">non-specific serine/threonine protein kinase</fullName>
        <ecNumber evidence="5">2.7.11.1</ecNumber>
    </recommendedName>
</protein>
<dbReference type="EMBL" id="BMAC01000001">
    <property type="protein sequence ID" value="GFP78623.1"/>
    <property type="molecule type" value="Genomic_DNA"/>
</dbReference>
<dbReference type="GO" id="GO:0004674">
    <property type="term" value="F:protein serine/threonine kinase activity"/>
    <property type="evidence" value="ECO:0007669"/>
    <property type="project" value="UniProtKB-KW"/>
</dbReference>
<keyword evidence="7" id="KW-0723">Serine/threonine-protein kinase</keyword>
<dbReference type="InterPro" id="IPR050647">
    <property type="entry name" value="Plant_LRR-RLKs"/>
</dbReference>
<keyword evidence="10" id="KW-0808">Transferase</keyword>
<comment type="catalytic activity">
    <reaction evidence="22">
        <text>L-seryl-[protein] + ATP = O-phospho-L-seryl-[protein] + ADP + H(+)</text>
        <dbReference type="Rhea" id="RHEA:17989"/>
        <dbReference type="Rhea" id="RHEA-COMP:9863"/>
        <dbReference type="Rhea" id="RHEA-COMP:11604"/>
        <dbReference type="ChEBI" id="CHEBI:15378"/>
        <dbReference type="ChEBI" id="CHEBI:29999"/>
        <dbReference type="ChEBI" id="CHEBI:30616"/>
        <dbReference type="ChEBI" id="CHEBI:83421"/>
        <dbReference type="ChEBI" id="CHEBI:456216"/>
        <dbReference type="EC" id="2.7.11.1"/>
    </reaction>
</comment>
<comment type="caution">
    <text evidence="27">The sequence shown here is derived from an EMBL/GenBank/DDBJ whole genome shotgun (WGS) entry which is preliminary data.</text>
</comment>
<dbReference type="InterPro" id="IPR001245">
    <property type="entry name" value="Ser-Thr/Tyr_kinase_cat_dom"/>
</dbReference>
<gene>
    <name evidence="27" type="ORF">PHJA_000005900</name>
</gene>
<sequence length="961" mass="105889">MNLLNLGFLAWFFCLSSSLANNTQNCNPNDYAALKEFAAQLIDGPVKSSWTNETDCCKWEGVVCESTRVSMLRLSGKGLKGNITESLFKLDRLKLLDLSHNYLEGQLPVKFSNSKHLEVLDLSNNMLIGNLTDIGMFPKLAAFNISNNLFTGQINSKVCSFSKSIRALDLSSNRFTGGIEGLGNCSTSLKLLYLDSNSFSGEIPGPIYSFTSLEHLTISSNNFSGPLSIEISKLFNLKTFVIFGNRFSGYFPNVFGNLTELEQLIAHSNSFSGPLPSTLAICNKLRVLDLRNNSLSGPITNLDFSKLLNLCSLDLASNRFSGPLPESLSNCHELKILSLAKNNLSGLIPERYSNLSSLISLSLSNNSLVSLSSSLSVLKNLKNLTTLILTKNYHGEEIPENALGLESLLVFALGNCGLRGRIPNWLLNCRKLQVLDLSWNRLEGPVPSWIGRMDNLFYLDFSNNSLSGAIPKGLTDLKSLISLQSYTIGRLRQLHVLDLSRNNITGPIPVSISDMTNLEVLDLSCNDLLGPIPPSFDRLTFLSRFSVANNHLGGPIPTGGQFPSFSTSSFEGNPGLCGVTFPCAEGPRPSTALSRADSSRRFSRGGILGLTIGLGIGIGLLLALILRKVSKRDGVPIEDDGEEEIINRGPRFTDELVIFKNADCGNLSVEDLLKSTNNFSQSNIVGCGGFGLVYRADLPNGAKAAVKRLSGDCGQMEREFRAEVEALSMARHKNLVSLQGYCIYGTDRLLIYSYMENGSLDYWLHEKVVDDGGPFLNWETRLRIAQGAARGLAYLHREPKIVHRDIKTSNILLDEKFEARLADFGLSRLLRPYDTHVTTDLVGTLGYIPPEYSQTMTATFRGDVYSFGVVLLELITGRRPVEVCKGRNCRDLVGWVYKKRMEQREWEIFDSGLGDSGCEKQVMELLGVACCCIDQDPRRRPSIDEVVSLLEAIEMGKRLKI</sequence>
<keyword evidence="15" id="KW-0418">Kinase</keyword>
<dbReference type="GO" id="GO:0031347">
    <property type="term" value="P:regulation of defense response"/>
    <property type="evidence" value="ECO:0007669"/>
    <property type="project" value="UniProtKB-ARBA"/>
</dbReference>
<keyword evidence="11 24" id="KW-0812">Transmembrane</keyword>
<name>A0A830B1R9_9LAMI</name>
<dbReference type="SUPFAM" id="SSF52058">
    <property type="entry name" value="L domain-like"/>
    <property type="match status" value="2"/>
</dbReference>
<evidence type="ECO:0000256" key="12">
    <source>
        <dbReference type="ARBA" id="ARBA00022729"/>
    </source>
</evidence>
<evidence type="ECO:0000313" key="28">
    <source>
        <dbReference type="Proteomes" id="UP000653305"/>
    </source>
</evidence>
<evidence type="ECO:0000256" key="8">
    <source>
        <dbReference type="ARBA" id="ARBA00022553"/>
    </source>
</evidence>
<evidence type="ECO:0000313" key="27">
    <source>
        <dbReference type="EMBL" id="GFP78623.1"/>
    </source>
</evidence>
<comment type="catalytic activity">
    <reaction evidence="21">
        <text>L-threonyl-[protein] + ATP = O-phospho-L-threonyl-[protein] + ADP + H(+)</text>
        <dbReference type="Rhea" id="RHEA:46608"/>
        <dbReference type="Rhea" id="RHEA-COMP:11060"/>
        <dbReference type="Rhea" id="RHEA-COMP:11605"/>
        <dbReference type="ChEBI" id="CHEBI:15378"/>
        <dbReference type="ChEBI" id="CHEBI:30013"/>
        <dbReference type="ChEBI" id="CHEBI:30616"/>
        <dbReference type="ChEBI" id="CHEBI:61977"/>
        <dbReference type="ChEBI" id="CHEBI:456216"/>
        <dbReference type="EC" id="2.7.11.1"/>
    </reaction>
</comment>
<evidence type="ECO:0000256" key="22">
    <source>
        <dbReference type="ARBA" id="ARBA00048679"/>
    </source>
</evidence>
<dbReference type="FunFam" id="3.80.10.10:FF:000213">
    <property type="entry name" value="Tyrosine-sulfated glycopeptide receptor 1"/>
    <property type="match status" value="1"/>
</dbReference>
<feature type="transmembrane region" description="Helical" evidence="24">
    <location>
        <begin position="605"/>
        <end position="626"/>
    </location>
</feature>
<keyword evidence="16 23" id="KW-0067">ATP-binding</keyword>
<reference evidence="27" key="1">
    <citation type="submission" date="2020-07" db="EMBL/GenBank/DDBJ databases">
        <title>Ethylene signaling mediates host invasion by parasitic plants.</title>
        <authorList>
            <person name="Yoshida S."/>
        </authorList>
    </citation>
    <scope>NUCLEOTIDE SEQUENCE</scope>
    <source>
        <strain evidence="27">Okayama</strain>
    </source>
</reference>
<evidence type="ECO:0000256" key="6">
    <source>
        <dbReference type="ARBA" id="ARBA00022475"/>
    </source>
</evidence>
<dbReference type="OrthoDB" id="676979at2759"/>
<evidence type="ECO:0000256" key="9">
    <source>
        <dbReference type="ARBA" id="ARBA00022614"/>
    </source>
</evidence>
<dbReference type="GO" id="GO:0006952">
    <property type="term" value="P:defense response"/>
    <property type="evidence" value="ECO:0007669"/>
    <property type="project" value="UniProtKB-ARBA"/>
</dbReference>
<dbReference type="SMART" id="SM00369">
    <property type="entry name" value="LRR_TYP"/>
    <property type="match status" value="5"/>
</dbReference>
<dbReference type="GO" id="GO:0005524">
    <property type="term" value="F:ATP binding"/>
    <property type="evidence" value="ECO:0007669"/>
    <property type="project" value="UniProtKB-UniRule"/>
</dbReference>
<dbReference type="InterPro" id="IPR013210">
    <property type="entry name" value="LRR_N_plant-typ"/>
</dbReference>
<feature type="signal peptide" evidence="25">
    <location>
        <begin position="1"/>
        <end position="20"/>
    </location>
</feature>
<dbReference type="FunFam" id="1.10.510.10:FF:000309">
    <property type="entry name" value="Leucine-rich repeat receptor-like protein kinase"/>
    <property type="match status" value="1"/>
</dbReference>
<dbReference type="Gene3D" id="3.30.200.20">
    <property type="entry name" value="Phosphorylase Kinase, domain 1"/>
    <property type="match status" value="1"/>
</dbReference>
<dbReference type="PROSITE" id="PS50011">
    <property type="entry name" value="PROTEIN_KINASE_DOM"/>
    <property type="match status" value="1"/>
</dbReference>
<evidence type="ECO:0000256" key="11">
    <source>
        <dbReference type="ARBA" id="ARBA00022692"/>
    </source>
</evidence>
<evidence type="ECO:0000256" key="18">
    <source>
        <dbReference type="ARBA" id="ARBA00023136"/>
    </source>
</evidence>
<dbReference type="PROSITE" id="PS51450">
    <property type="entry name" value="LRR"/>
    <property type="match status" value="1"/>
</dbReference>
<dbReference type="Gene3D" id="3.80.10.10">
    <property type="entry name" value="Ribonuclease Inhibitor"/>
    <property type="match status" value="2"/>
</dbReference>
<evidence type="ECO:0000256" key="5">
    <source>
        <dbReference type="ARBA" id="ARBA00012513"/>
    </source>
</evidence>
<dbReference type="InterPro" id="IPR032675">
    <property type="entry name" value="LRR_dom_sf"/>
</dbReference>
<evidence type="ECO:0000256" key="15">
    <source>
        <dbReference type="ARBA" id="ARBA00022777"/>
    </source>
</evidence>
<dbReference type="SMART" id="SM00220">
    <property type="entry name" value="S_TKc"/>
    <property type="match status" value="1"/>
</dbReference>
<comment type="subcellular location">
    <subcellularLocation>
        <location evidence="1">Cell membrane</location>
    </subcellularLocation>
    <subcellularLocation>
        <location evidence="2">Membrane</location>
        <topology evidence="2">Single-pass type I membrane protein</topology>
    </subcellularLocation>
</comment>
<evidence type="ECO:0000256" key="23">
    <source>
        <dbReference type="PROSITE-ProRule" id="PRU10141"/>
    </source>
</evidence>
<dbReference type="GO" id="GO:0005886">
    <property type="term" value="C:plasma membrane"/>
    <property type="evidence" value="ECO:0007669"/>
    <property type="project" value="UniProtKB-SubCell"/>
</dbReference>
<keyword evidence="28" id="KW-1185">Reference proteome</keyword>
<dbReference type="InterPro" id="IPR011009">
    <property type="entry name" value="Kinase-like_dom_sf"/>
</dbReference>
<evidence type="ECO:0000256" key="2">
    <source>
        <dbReference type="ARBA" id="ARBA00004479"/>
    </source>
</evidence>
<dbReference type="InterPro" id="IPR008271">
    <property type="entry name" value="Ser/Thr_kinase_AS"/>
</dbReference>
<evidence type="ECO:0000259" key="26">
    <source>
        <dbReference type="PROSITE" id="PS50011"/>
    </source>
</evidence>
<dbReference type="CDD" id="cd14066">
    <property type="entry name" value="STKc_IRAK"/>
    <property type="match status" value="1"/>
</dbReference>
<dbReference type="InterPro" id="IPR017441">
    <property type="entry name" value="Protein_kinase_ATP_BS"/>
</dbReference>
<dbReference type="Pfam" id="PF00560">
    <property type="entry name" value="LRR_1"/>
    <property type="match status" value="8"/>
</dbReference>
<dbReference type="InterPro" id="IPR001611">
    <property type="entry name" value="Leu-rich_rpt"/>
</dbReference>
<keyword evidence="20" id="KW-0325">Glycoprotein</keyword>
<proteinExistence type="inferred from homology"/>
<evidence type="ECO:0000256" key="24">
    <source>
        <dbReference type="SAM" id="Phobius"/>
    </source>
</evidence>
<dbReference type="PANTHER" id="PTHR48056:SF18">
    <property type="entry name" value="NON-SPECIFIC SERINE_THREONINE PROTEIN KINASE"/>
    <property type="match status" value="1"/>
</dbReference>
<keyword evidence="19 27" id="KW-0675">Receptor</keyword>
<evidence type="ECO:0000256" key="10">
    <source>
        <dbReference type="ARBA" id="ARBA00022679"/>
    </source>
</evidence>
<dbReference type="GO" id="GO:0051707">
    <property type="term" value="P:response to other organism"/>
    <property type="evidence" value="ECO:0007669"/>
    <property type="project" value="UniProtKB-ARBA"/>
</dbReference>
<evidence type="ECO:0000256" key="13">
    <source>
        <dbReference type="ARBA" id="ARBA00022737"/>
    </source>
</evidence>
<comment type="similarity">
    <text evidence="3">Belongs to the protein kinase superfamily. Ser/Thr protein kinase family.</text>
</comment>
<dbReference type="Pfam" id="PF08263">
    <property type="entry name" value="LRRNT_2"/>
    <property type="match status" value="1"/>
</dbReference>
<keyword evidence="6" id="KW-1003">Cell membrane</keyword>
<dbReference type="InterPro" id="IPR000719">
    <property type="entry name" value="Prot_kinase_dom"/>
</dbReference>
<evidence type="ECO:0000256" key="25">
    <source>
        <dbReference type="SAM" id="SignalP"/>
    </source>
</evidence>
<evidence type="ECO:0000256" key="19">
    <source>
        <dbReference type="ARBA" id="ARBA00023170"/>
    </source>
</evidence>
<evidence type="ECO:0000256" key="16">
    <source>
        <dbReference type="ARBA" id="ARBA00022840"/>
    </source>
</evidence>
<dbReference type="Pfam" id="PF13855">
    <property type="entry name" value="LRR_8"/>
    <property type="match status" value="1"/>
</dbReference>
<dbReference type="GO" id="GO:0033612">
    <property type="term" value="F:receptor serine/threonine kinase binding"/>
    <property type="evidence" value="ECO:0007669"/>
    <property type="project" value="TreeGrafter"/>
</dbReference>
<feature type="binding site" evidence="23">
    <location>
        <position position="707"/>
    </location>
    <ligand>
        <name>ATP</name>
        <dbReference type="ChEBI" id="CHEBI:30616"/>
    </ligand>
</feature>
<dbReference type="AlphaFoldDB" id="A0A830B1R9"/>
<dbReference type="InterPro" id="IPR003591">
    <property type="entry name" value="Leu-rich_rpt_typical-subtyp"/>
</dbReference>
<dbReference type="SUPFAM" id="SSF56112">
    <property type="entry name" value="Protein kinase-like (PK-like)"/>
    <property type="match status" value="1"/>
</dbReference>
<dbReference type="GO" id="GO:0001653">
    <property type="term" value="F:peptide receptor activity"/>
    <property type="evidence" value="ECO:0007669"/>
    <property type="project" value="UniProtKB-ARBA"/>
</dbReference>
<organism evidence="27 28">
    <name type="scientific">Phtheirospermum japonicum</name>
    <dbReference type="NCBI Taxonomy" id="374723"/>
    <lineage>
        <taxon>Eukaryota</taxon>
        <taxon>Viridiplantae</taxon>
        <taxon>Streptophyta</taxon>
        <taxon>Embryophyta</taxon>
        <taxon>Tracheophyta</taxon>
        <taxon>Spermatophyta</taxon>
        <taxon>Magnoliopsida</taxon>
        <taxon>eudicotyledons</taxon>
        <taxon>Gunneridae</taxon>
        <taxon>Pentapetalae</taxon>
        <taxon>asterids</taxon>
        <taxon>lamiids</taxon>
        <taxon>Lamiales</taxon>
        <taxon>Orobanchaceae</taxon>
        <taxon>Orobanchaceae incertae sedis</taxon>
        <taxon>Phtheirospermum</taxon>
    </lineage>
</organism>
<keyword evidence="18 24" id="KW-0472">Membrane</keyword>
<dbReference type="PROSITE" id="PS00107">
    <property type="entry name" value="PROTEIN_KINASE_ATP"/>
    <property type="match status" value="1"/>
</dbReference>
<dbReference type="Proteomes" id="UP000653305">
    <property type="component" value="Unassembled WGS sequence"/>
</dbReference>
<dbReference type="Pfam" id="PF07714">
    <property type="entry name" value="PK_Tyr_Ser-Thr"/>
    <property type="match status" value="1"/>
</dbReference>
<keyword evidence="14 23" id="KW-0547">Nucleotide-binding</keyword>
<feature type="chain" id="PRO_5033053392" description="non-specific serine/threonine protein kinase" evidence="25">
    <location>
        <begin position="21"/>
        <end position="961"/>
    </location>
</feature>
<evidence type="ECO:0000256" key="17">
    <source>
        <dbReference type="ARBA" id="ARBA00022989"/>
    </source>
</evidence>
<evidence type="ECO:0000256" key="4">
    <source>
        <dbReference type="ARBA" id="ARBA00009592"/>
    </source>
</evidence>
<evidence type="ECO:0000256" key="3">
    <source>
        <dbReference type="ARBA" id="ARBA00008684"/>
    </source>
</evidence>
<accession>A0A830B1R9</accession>
<evidence type="ECO:0000256" key="21">
    <source>
        <dbReference type="ARBA" id="ARBA00047899"/>
    </source>
</evidence>
<comment type="similarity">
    <text evidence="4">Belongs to the RLP family.</text>
</comment>
<dbReference type="FunFam" id="3.80.10.10:FF:000400">
    <property type="entry name" value="Nuclear pore complex protein NUP107"/>
    <property type="match status" value="1"/>
</dbReference>
<dbReference type="PROSITE" id="PS00108">
    <property type="entry name" value="PROTEIN_KINASE_ST"/>
    <property type="match status" value="1"/>
</dbReference>
<keyword evidence="12 25" id="KW-0732">Signal</keyword>
<dbReference type="PANTHER" id="PTHR48056">
    <property type="entry name" value="LRR RECEPTOR-LIKE SERINE/THREONINE-PROTEIN KINASE-RELATED"/>
    <property type="match status" value="1"/>
</dbReference>
<keyword evidence="8" id="KW-0597">Phosphoprotein</keyword>
<keyword evidence="13" id="KW-0677">Repeat</keyword>
<evidence type="ECO:0000256" key="20">
    <source>
        <dbReference type="ARBA" id="ARBA00023180"/>
    </source>
</evidence>
<keyword evidence="17 24" id="KW-1133">Transmembrane helix</keyword>
<dbReference type="FunFam" id="3.30.200.20:FF:000125">
    <property type="entry name" value="Protein STRUBBELIG-RECEPTOR FAMILY 8"/>
    <property type="match status" value="1"/>
</dbReference>
<keyword evidence="9" id="KW-0433">Leucine-rich repeat</keyword>
<dbReference type="FunFam" id="3.80.10.10:FF:000041">
    <property type="entry name" value="LRR receptor-like serine/threonine-protein kinase ERECTA"/>
    <property type="match status" value="1"/>
</dbReference>
<evidence type="ECO:0000256" key="7">
    <source>
        <dbReference type="ARBA" id="ARBA00022527"/>
    </source>
</evidence>
<feature type="domain" description="Protein kinase" evidence="26">
    <location>
        <begin position="679"/>
        <end position="953"/>
    </location>
</feature>
<dbReference type="Gene3D" id="1.10.510.10">
    <property type="entry name" value="Transferase(Phosphotransferase) domain 1"/>
    <property type="match status" value="1"/>
</dbReference>